<sequence>MKPNAQSGRASSGPGGDARLRRTGDPEVVRDRVDGLSVVLVACEGPDQRLVMANESFRRCAGVSEPVGMTTREVLPEFESQRIHAAIDRVYQTGEAQTASEWRVQLDRQDDGEPRELYVDFVLEPSFHPDGTVRGVTACGFDVTGRVRRRQAEAARTADARYRSDTVVDLRAALLPTSLPVLPQARISARCLVAADDQAAGGDWFDAIARPDGRVVLVVGDVVGHGVAASAAMSQLRAVLKHLLFTTADLPAVLAQVNTFAARERALRAATLALVLLDPQTGKFSYSRCGHPAPLVVRANGTAVYLDGAASGPLGVGRTPVVRTGQLGHDDLVLLYSSGLVERPNRSLSEGTAELAAVASDAAMNHVLPKGAATSAAERVCELTVELLTRTGYHDDVTALAVQRLAEPVPPLSVRLWAELGELPAARHAVRNWLAELNADHQDHEVLELAVGEAVTNAVEHAYPTGPGVVHISAELLPDGICELRITDEGRWRAPDPASSERGHGLMLCEQLVDELTVTHPPQRSGNPVGARGTTVTVRHYLNQPTMIDSGTAASANDRAFAPYRAETLVHGDMRLVRVSGPIDAVTAAVFERDLLSASRGGVTPMTVDLSGVTHLASAGVRILYEVTDQLSAHQQRPTLIAPDDSPAAHVLDLVDLRRTP</sequence>
<dbReference type="Pfam" id="PF07228">
    <property type="entry name" value="SpoIIE"/>
    <property type="match status" value="1"/>
</dbReference>
<dbReference type="SMART" id="SM00331">
    <property type="entry name" value="PP2C_SIG"/>
    <property type="match status" value="1"/>
</dbReference>
<proteinExistence type="predicted"/>
<dbReference type="CDD" id="cd16936">
    <property type="entry name" value="HATPase_RsbW-like"/>
    <property type="match status" value="1"/>
</dbReference>
<name>A0A7C9RQX7_9PSEU</name>
<dbReference type="Gene3D" id="3.60.40.10">
    <property type="entry name" value="PPM-type phosphatase domain"/>
    <property type="match status" value="1"/>
</dbReference>
<dbReference type="SUPFAM" id="SSF55874">
    <property type="entry name" value="ATPase domain of HSP90 chaperone/DNA topoisomerase II/histidine kinase"/>
    <property type="match status" value="1"/>
</dbReference>
<dbReference type="Pfam" id="PF08448">
    <property type="entry name" value="PAS_4"/>
    <property type="match status" value="1"/>
</dbReference>
<dbReference type="Proteomes" id="UP000481360">
    <property type="component" value="Unassembled WGS sequence"/>
</dbReference>
<dbReference type="Gene3D" id="3.30.750.24">
    <property type="entry name" value="STAS domain"/>
    <property type="match status" value="1"/>
</dbReference>
<evidence type="ECO:0000313" key="6">
    <source>
        <dbReference type="Proteomes" id="UP000481360"/>
    </source>
</evidence>
<dbReference type="Gene3D" id="3.30.565.10">
    <property type="entry name" value="Histidine kinase-like ATPase, C-terminal domain"/>
    <property type="match status" value="1"/>
</dbReference>
<comment type="caution">
    <text evidence="5">The sequence shown here is derived from an EMBL/GenBank/DDBJ whole genome shotgun (WGS) entry which is preliminary data.</text>
</comment>
<dbReference type="InterPro" id="IPR013656">
    <property type="entry name" value="PAS_4"/>
</dbReference>
<dbReference type="SUPFAM" id="SSF52091">
    <property type="entry name" value="SpoIIaa-like"/>
    <property type="match status" value="1"/>
</dbReference>
<feature type="region of interest" description="Disordered" evidence="2">
    <location>
        <begin position="1"/>
        <end position="25"/>
    </location>
</feature>
<evidence type="ECO:0000313" key="5">
    <source>
        <dbReference type="EMBL" id="NGY60367.1"/>
    </source>
</evidence>
<dbReference type="InterPro" id="IPR002645">
    <property type="entry name" value="STAS_dom"/>
</dbReference>
<dbReference type="PANTHER" id="PTHR43156">
    <property type="entry name" value="STAGE II SPORULATION PROTEIN E-RELATED"/>
    <property type="match status" value="1"/>
</dbReference>
<dbReference type="InterPro" id="IPR036513">
    <property type="entry name" value="STAS_dom_sf"/>
</dbReference>
<feature type="domain" description="PPM-type phosphatase" evidence="4">
    <location>
        <begin position="186"/>
        <end position="404"/>
    </location>
</feature>
<dbReference type="EMBL" id="JAAMPJ010000003">
    <property type="protein sequence ID" value="NGY60367.1"/>
    <property type="molecule type" value="Genomic_DNA"/>
</dbReference>
<dbReference type="InterPro" id="IPR036890">
    <property type="entry name" value="HATPase_C_sf"/>
</dbReference>
<keyword evidence="6" id="KW-1185">Reference proteome</keyword>
<evidence type="ECO:0000256" key="1">
    <source>
        <dbReference type="ARBA" id="ARBA00022801"/>
    </source>
</evidence>
<dbReference type="PROSITE" id="PS51746">
    <property type="entry name" value="PPM_2"/>
    <property type="match status" value="1"/>
</dbReference>
<dbReference type="InterPro" id="IPR035965">
    <property type="entry name" value="PAS-like_dom_sf"/>
</dbReference>
<dbReference type="PROSITE" id="PS50801">
    <property type="entry name" value="STAS"/>
    <property type="match status" value="1"/>
</dbReference>
<evidence type="ECO:0000259" key="3">
    <source>
        <dbReference type="PROSITE" id="PS50801"/>
    </source>
</evidence>
<gene>
    <name evidence="5" type="ORF">G7043_15665</name>
</gene>
<dbReference type="Pfam" id="PF13581">
    <property type="entry name" value="HATPase_c_2"/>
    <property type="match status" value="1"/>
</dbReference>
<dbReference type="InterPro" id="IPR052016">
    <property type="entry name" value="Bact_Sigma-Reg"/>
</dbReference>
<evidence type="ECO:0000256" key="2">
    <source>
        <dbReference type="SAM" id="MobiDB-lite"/>
    </source>
</evidence>
<organism evidence="5 6">
    <name type="scientific">Lentzea alba</name>
    <dbReference type="NCBI Taxonomy" id="2714351"/>
    <lineage>
        <taxon>Bacteria</taxon>
        <taxon>Bacillati</taxon>
        <taxon>Actinomycetota</taxon>
        <taxon>Actinomycetes</taxon>
        <taxon>Pseudonocardiales</taxon>
        <taxon>Pseudonocardiaceae</taxon>
        <taxon>Lentzea</taxon>
    </lineage>
</organism>
<evidence type="ECO:0000259" key="4">
    <source>
        <dbReference type="PROSITE" id="PS51746"/>
    </source>
</evidence>
<protein>
    <submittedName>
        <fullName evidence="5">SpoIIE family protein phosphatase</fullName>
    </submittedName>
</protein>
<dbReference type="InterPro" id="IPR001932">
    <property type="entry name" value="PPM-type_phosphatase-like_dom"/>
</dbReference>
<dbReference type="InterPro" id="IPR003594">
    <property type="entry name" value="HATPase_dom"/>
</dbReference>
<dbReference type="InterPro" id="IPR036457">
    <property type="entry name" value="PPM-type-like_dom_sf"/>
</dbReference>
<dbReference type="CDD" id="cd07043">
    <property type="entry name" value="STAS_anti-anti-sigma_factors"/>
    <property type="match status" value="1"/>
</dbReference>
<dbReference type="PANTHER" id="PTHR43156:SF2">
    <property type="entry name" value="STAGE II SPORULATION PROTEIN E"/>
    <property type="match status" value="1"/>
</dbReference>
<dbReference type="AlphaFoldDB" id="A0A7C9RQX7"/>
<dbReference type="SUPFAM" id="SSF55785">
    <property type="entry name" value="PYP-like sensor domain (PAS domain)"/>
    <property type="match status" value="1"/>
</dbReference>
<accession>A0A7C9RQX7</accession>
<dbReference type="Pfam" id="PF01740">
    <property type="entry name" value="STAS"/>
    <property type="match status" value="1"/>
</dbReference>
<dbReference type="SUPFAM" id="SSF81606">
    <property type="entry name" value="PP2C-like"/>
    <property type="match status" value="1"/>
</dbReference>
<dbReference type="Gene3D" id="3.30.450.20">
    <property type="entry name" value="PAS domain"/>
    <property type="match status" value="1"/>
</dbReference>
<dbReference type="RefSeq" id="WP_166046326.1">
    <property type="nucleotide sequence ID" value="NZ_JAAMPJ010000003.1"/>
</dbReference>
<feature type="domain" description="STAS" evidence="3">
    <location>
        <begin position="564"/>
        <end position="661"/>
    </location>
</feature>
<keyword evidence="1" id="KW-0378">Hydrolase</keyword>
<dbReference type="GO" id="GO:0016791">
    <property type="term" value="F:phosphatase activity"/>
    <property type="evidence" value="ECO:0007669"/>
    <property type="project" value="TreeGrafter"/>
</dbReference>
<reference evidence="5 6" key="1">
    <citation type="submission" date="2020-03" db="EMBL/GenBank/DDBJ databases">
        <title>Isolation and identification of active actinomycetes.</title>
        <authorList>
            <person name="Sun X."/>
        </authorList>
    </citation>
    <scope>NUCLEOTIDE SEQUENCE [LARGE SCALE GENOMIC DNA]</scope>
    <source>
        <strain evidence="5 6">NEAU-D13</strain>
    </source>
</reference>
<feature type="compositionally biased region" description="Polar residues" evidence="2">
    <location>
        <begin position="1"/>
        <end position="10"/>
    </location>
</feature>